<dbReference type="Gene3D" id="2.10.10.20">
    <property type="entry name" value="Carbohydrate-binding module superfamily 5/12"/>
    <property type="match status" value="1"/>
</dbReference>
<evidence type="ECO:0000256" key="10">
    <source>
        <dbReference type="SAM" id="MobiDB-lite"/>
    </source>
</evidence>
<keyword evidence="4 9" id="KW-0378">Hydrolase</keyword>
<evidence type="ECO:0000313" key="13">
    <source>
        <dbReference type="EMBL" id="MUG43970.1"/>
    </source>
</evidence>
<dbReference type="Gene3D" id="2.60.40.10">
    <property type="entry name" value="Immunoglobulins"/>
    <property type="match status" value="2"/>
</dbReference>
<dbReference type="InterPro" id="IPR003961">
    <property type="entry name" value="FN3_dom"/>
</dbReference>
<dbReference type="EC" id="3.2.1.14" evidence="3"/>
<dbReference type="EMBL" id="WNZW01000001">
    <property type="protein sequence ID" value="MUG43970.1"/>
    <property type="molecule type" value="Genomic_DNA"/>
</dbReference>
<dbReference type="CDD" id="cd12214">
    <property type="entry name" value="ChiA1_BD"/>
    <property type="match status" value="1"/>
</dbReference>
<dbReference type="PROSITE" id="PS50853">
    <property type="entry name" value="FN3"/>
    <property type="match status" value="2"/>
</dbReference>
<dbReference type="GO" id="GO:0005576">
    <property type="term" value="C:extracellular region"/>
    <property type="evidence" value="ECO:0007669"/>
    <property type="project" value="InterPro"/>
</dbReference>
<dbReference type="GO" id="GO:0006032">
    <property type="term" value="P:chitin catabolic process"/>
    <property type="evidence" value="ECO:0007669"/>
    <property type="project" value="UniProtKB-KW"/>
</dbReference>
<evidence type="ECO:0000256" key="9">
    <source>
        <dbReference type="RuleBase" id="RU000489"/>
    </source>
</evidence>
<evidence type="ECO:0000256" key="1">
    <source>
        <dbReference type="ARBA" id="ARBA00000822"/>
    </source>
</evidence>
<dbReference type="InterPro" id="IPR003610">
    <property type="entry name" value="CBM5/12"/>
</dbReference>
<name>A0A7X2YY58_9BACL</name>
<evidence type="ECO:0000313" key="14">
    <source>
        <dbReference type="Proteomes" id="UP000447876"/>
    </source>
</evidence>
<evidence type="ECO:0000259" key="11">
    <source>
        <dbReference type="PROSITE" id="PS50853"/>
    </source>
</evidence>
<feature type="domain" description="Fibronectin type-III" evidence="11">
    <location>
        <begin position="557"/>
        <end position="640"/>
    </location>
</feature>
<evidence type="ECO:0000256" key="3">
    <source>
        <dbReference type="ARBA" id="ARBA00012729"/>
    </source>
</evidence>
<feature type="compositionally biased region" description="Polar residues" evidence="10">
    <location>
        <begin position="535"/>
        <end position="559"/>
    </location>
</feature>
<dbReference type="InterPro" id="IPR017853">
    <property type="entry name" value="GH"/>
</dbReference>
<dbReference type="SMART" id="SM00060">
    <property type="entry name" value="FN3"/>
    <property type="match status" value="2"/>
</dbReference>
<dbReference type="GO" id="GO:0008843">
    <property type="term" value="F:endochitinase activity"/>
    <property type="evidence" value="ECO:0007669"/>
    <property type="project" value="UniProtKB-EC"/>
</dbReference>
<dbReference type="PRINTS" id="PR00014">
    <property type="entry name" value="FNTYPEIII"/>
</dbReference>
<dbReference type="CDD" id="cd00063">
    <property type="entry name" value="FN3"/>
    <property type="match status" value="2"/>
</dbReference>
<dbReference type="PANTHER" id="PTHR11177:SF317">
    <property type="entry name" value="CHITINASE 12-RELATED"/>
    <property type="match status" value="1"/>
</dbReference>
<dbReference type="InterPro" id="IPR029070">
    <property type="entry name" value="Chitinase_insertion_sf"/>
</dbReference>
<keyword evidence="6" id="KW-0119">Carbohydrate metabolism</keyword>
<evidence type="ECO:0000256" key="8">
    <source>
        <dbReference type="ARBA" id="ARBA00023326"/>
    </source>
</evidence>
<proteinExistence type="inferred from homology"/>
<dbReference type="SUPFAM" id="SSF54556">
    <property type="entry name" value="Chitinase insertion domain"/>
    <property type="match status" value="1"/>
</dbReference>
<dbReference type="FunFam" id="3.20.20.80:FF:000153">
    <property type="entry name" value="Chitinase A1"/>
    <property type="match status" value="1"/>
</dbReference>
<gene>
    <name evidence="13" type="ORF">GNP95_02975</name>
</gene>
<comment type="similarity">
    <text evidence="2">Belongs to the glycosyl hydrolase 18 family. Chitinase class II subfamily.</text>
</comment>
<dbReference type="SUPFAM" id="SSF51055">
    <property type="entry name" value="Carbohydrate binding domain"/>
    <property type="match status" value="1"/>
</dbReference>
<dbReference type="PROSITE" id="PS01095">
    <property type="entry name" value="GH18_1"/>
    <property type="match status" value="1"/>
</dbReference>
<evidence type="ECO:0000256" key="5">
    <source>
        <dbReference type="ARBA" id="ARBA00023024"/>
    </source>
</evidence>
<dbReference type="GO" id="GO:0030246">
    <property type="term" value="F:carbohydrate binding"/>
    <property type="evidence" value="ECO:0007669"/>
    <property type="project" value="InterPro"/>
</dbReference>
<feature type="region of interest" description="Disordered" evidence="10">
    <location>
        <begin position="450"/>
        <end position="472"/>
    </location>
</feature>
<dbReference type="InterPro" id="IPR001223">
    <property type="entry name" value="Glyco_hydro18_cat"/>
</dbReference>
<dbReference type="InterPro" id="IPR050314">
    <property type="entry name" value="Glycosyl_Hydrlase_18"/>
</dbReference>
<dbReference type="SUPFAM" id="SSF51445">
    <property type="entry name" value="(Trans)glycosidases"/>
    <property type="match status" value="1"/>
</dbReference>
<dbReference type="PANTHER" id="PTHR11177">
    <property type="entry name" value="CHITINASE"/>
    <property type="match status" value="1"/>
</dbReference>
<dbReference type="OrthoDB" id="9775889at2"/>
<comment type="catalytic activity">
    <reaction evidence="1">
        <text>Random endo-hydrolysis of N-acetyl-beta-D-glucosaminide (1-&gt;4)-beta-linkages in chitin and chitodextrins.</text>
        <dbReference type="EC" id="3.2.1.14"/>
    </reaction>
</comment>
<dbReference type="Pfam" id="PF00041">
    <property type="entry name" value="fn3"/>
    <property type="match status" value="2"/>
</dbReference>
<evidence type="ECO:0000256" key="2">
    <source>
        <dbReference type="ARBA" id="ARBA00009121"/>
    </source>
</evidence>
<reference evidence="13 14" key="1">
    <citation type="submission" date="2019-11" db="EMBL/GenBank/DDBJ databases">
        <title>Draft genome sequences of five Paenibacillus species of dairy origin.</title>
        <authorList>
            <person name="Olajide A.M."/>
            <person name="Chen S."/>
            <person name="Lapointe G."/>
        </authorList>
    </citation>
    <scope>NUCLEOTIDE SEQUENCE [LARGE SCALE GENOMIC DNA]</scope>
    <source>
        <strain evidence="13 14">12CR55</strain>
    </source>
</reference>
<evidence type="ECO:0000259" key="12">
    <source>
        <dbReference type="PROSITE" id="PS51910"/>
    </source>
</evidence>
<dbReference type="SMART" id="SM00495">
    <property type="entry name" value="ChtBD3"/>
    <property type="match status" value="1"/>
</dbReference>
<dbReference type="InterPro" id="IPR001579">
    <property type="entry name" value="Glyco_hydro_18_chit_AS"/>
</dbReference>
<dbReference type="GO" id="GO:0008061">
    <property type="term" value="F:chitin binding"/>
    <property type="evidence" value="ECO:0007669"/>
    <property type="project" value="InterPro"/>
</dbReference>
<dbReference type="SMART" id="SM00636">
    <property type="entry name" value="Glyco_18"/>
    <property type="match status" value="1"/>
</dbReference>
<feature type="compositionally biased region" description="Polar residues" evidence="10">
    <location>
        <begin position="456"/>
        <end position="472"/>
    </location>
</feature>
<sequence length="691" mass="72638">MALRKLLFSKSSILLLAVVVTLSVFSSLAYGGQKAEAASDYKIIGYYPSWGAYGRNYNVSDIDASKVTHINYAFADICWNGIHGNPDPTGPNPVTWSCQDEAGTINAPNGTIVLGDPWIDAQKSFPGDTWDKPIKGNIGQLIKLKQENPGLKTIISVGGWSWSNRFSDVAANAQTRETFANSAVDFLRKYQFDGVDLDWEYPVSGGLSGNSVRPEDKQNYTLLLQKVREKLNAAGAQDGKTYLLTIASGAGPSFAQNTDLAGIASVVDWINIMTYDFNGGWQTISAHNAPLYYDPAAAAAGVPDAATFNAAAGVQGHLNAGVPASKIVLGMPFYGRGWANCGSGSNGQYQSCSGVSNGTWESGIFDFSDLEAKYINKNGYTRHWNDTAKVPYLYNPSNRTYISYDDVESFGHKTAFIKSNGLGGAMFWEFSGDRNKTLLNKLASDLSIGAGGPGNGSDTTPPTAPANLQVTGKTSNSVTLSWSASTDNVGVTGYTVSYGSNELNVAGTNATISGLAPNTAYTFTVKARDAAGNVSAPSSPLSVTTDPASGDTTPPTAPANLQVTGTTANTVTLSWSASTDNVGVTGYTVSYGSNELNVAGTSATISGLAPNTAYTFSVKARDAAGNVSDGAAVTATTDADGGNAIAPWAPNINYMANDQVTYEGKTYYCIQAHTSLPGWEPANVPALWGLL</sequence>
<feature type="region of interest" description="Disordered" evidence="10">
    <location>
        <begin position="532"/>
        <end position="559"/>
    </location>
</feature>
<dbReference type="PROSITE" id="PS51910">
    <property type="entry name" value="GH18_2"/>
    <property type="match status" value="1"/>
</dbReference>
<dbReference type="Pfam" id="PF02839">
    <property type="entry name" value="CBM_5_12"/>
    <property type="match status" value="1"/>
</dbReference>
<evidence type="ECO:0000256" key="6">
    <source>
        <dbReference type="ARBA" id="ARBA00023277"/>
    </source>
</evidence>
<organism evidence="13 14">
    <name type="scientific">Paenibacillus woosongensis</name>
    <dbReference type="NCBI Taxonomy" id="307580"/>
    <lineage>
        <taxon>Bacteria</taxon>
        <taxon>Bacillati</taxon>
        <taxon>Bacillota</taxon>
        <taxon>Bacilli</taxon>
        <taxon>Bacillales</taxon>
        <taxon>Paenibacillaceae</taxon>
        <taxon>Paenibacillus</taxon>
    </lineage>
</organism>
<dbReference type="SUPFAM" id="SSF49265">
    <property type="entry name" value="Fibronectin type III"/>
    <property type="match status" value="1"/>
</dbReference>
<dbReference type="InterPro" id="IPR011583">
    <property type="entry name" value="Chitinase_II/V-like_cat"/>
</dbReference>
<keyword evidence="8" id="KW-0624">Polysaccharide degradation</keyword>
<dbReference type="GO" id="GO:0000272">
    <property type="term" value="P:polysaccharide catabolic process"/>
    <property type="evidence" value="ECO:0007669"/>
    <property type="project" value="UniProtKB-KW"/>
</dbReference>
<dbReference type="Pfam" id="PF00704">
    <property type="entry name" value="Glyco_hydro_18"/>
    <property type="match status" value="1"/>
</dbReference>
<feature type="domain" description="Fibronectin type-III" evidence="11">
    <location>
        <begin position="464"/>
        <end position="548"/>
    </location>
</feature>
<feature type="domain" description="GH18" evidence="12">
    <location>
        <begin position="41"/>
        <end position="449"/>
    </location>
</feature>
<keyword evidence="7 9" id="KW-0326">Glycosidase</keyword>
<accession>A0A7X2YY58</accession>
<evidence type="ECO:0000256" key="4">
    <source>
        <dbReference type="ARBA" id="ARBA00022801"/>
    </source>
</evidence>
<dbReference type="AlphaFoldDB" id="A0A7X2YY58"/>
<dbReference type="InterPro" id="IPR013783">
    <property type="entry name" value="Ig-like_fold"/>
</dbReference>
<dbReference type="Gene3D" id="3.10.50.10">
    <property type="match status" value="1"/>
</dbReference>
<dbReference type="InterPro" id="IPR036573">
    <property type="entry name" value="CBM_sf_5/12"/>
</dbReference>
<keyword evidence="5" id="KW-0146">Chitin degradation</keyword>
<dbReference type="Proteomes" id="UP000447876">
    <property type="component" value="Unassembled WGS sequence"/>
</dbReference>
<dbReference type="CDD" id="cd06548">
    <property type="entry name" value="GH18_chitinase"/>
    <property type="match status" value="1"/>
</dbReference>
<evidence type="ECO:0000256" key="7">
    <source>
        <dbReference type="ARBA" id="ARBA00023295"/>
    </source>
</evidence>
<dbReference type="Gene3D" id="3.20.20.80">
    <property type="entry name" value="Glycosidases"/>
    <property type="match status" value="1"/>
</dbReference>
<protein>
    <recommendedName>
        <fullName evidence="3">chitinase</fullName>
        <ecNumber evidence="3">3.2.1.14</ecNumber>
    </recommendedName>
</protein>
<dbReference type="RefSeq" id="WP_155609399.1">
    <property type="nucleotide sequence ID" value="NZ_WNZW01000001.1"/>
</dbReference>
<dbReference type="InterPro" id="IPR036116">
    <property type="entry name" value="FN3_sf"/>
</dbReference>
<comment type="caution">
    <text evidence="13">The sequence shown here is derived from an EMBL/GenBank/DDBJ whole genome shotgun (WGS) entry which is preliminary data.</text>
</comment>